<keyword evidence="3" id="KW-1185">Reference proteome</keyword>
<organism evidence="2 3">
    <name type="scientific">Arthrobacter ginkgonis</name>
    <dbReference type="NCBI Taxonomy" id="1630594"/>
    <lineage>
        <taxon>Bacteria</taxon>
        <taxon>Bacillati</taxon>
        <taxon>Actinomycetota</taxon>
        <taxon>Actinomycetes</taxon>
        <taxon>Micrococcales</taxon>
        <taxon>Micrococcaceae</taxon>
        <taxon>Arthrobacter</taxon>
    </lineage>
</organism>
<sequence>MPAPTEASQKVPAAASGTALEPVASRDLSPVYWLGERDSTVYLYREYVRAEDQGDPVTTSIKHMLEQPPEDPDFFNVWSPASRIGTSISADNVITVDLSADAFARRLDAGLAQRAIQQLVFTATSAAANAGLLGGSSAQVVLLVDGHADYEAFGHVPLDGAMSRDATFCAPIWVLDPGQDRVAADNAVRIHGYAAKFPAGTRWEVQRTGSESDTVVASGAVETGEADLGANEFEISLALPRGSYRLAVWGTPSTGTERLAEDTKDFTVSGD</sequence>
<dbReference type="InterPro" id="IPR019606">
    <property type="entry name" value="GerMN"/>
</dbReference>
<protein>
    <recommendedName>
        <fullName evidence="1">GerMN domain-containing protein</fullName>
    </recommendedName>
</protein>
<proteinExistence type="predicted"/>
<gene>
    <name evidence="2" type="ORF">GCM10023081_29710</name>
</gene>
<reference evidence="3" key="1">
    <citation type="journal article" date="2019" name="Int. J. Syst. Evol. Microbiol.">
        <title>The Global Catalogue of Microorganisms (GCM) 10K type strain sequencing project: providing services to taxonomists for standard genome sequencing and annotation.</title>
        <authorList>
            <consortium name="The Broad Institute Genomics Platform"/>
            <consortium name="The Broad Institute Genome Sequencing Center for Infectious Disease"/>
            <person name="Wu L."/>
            <person name="Ma J."/>
        </authorList>
    </citation>
    <scope>NUCLEOTIDE SEQUENCE [LARGE SCALE GENOMIC DNA]</scope>
    <source>
        <strain evidence="3">JCM 30742</strain>
    </source>
</reference>
<dbReference type="Proteomes" id="UP001500752">
    <property type="component" value="Unassembled WGS sequence"/>
</dbReference>
<dbReference type="EMBL" id="BAABEO010000019">
    <property type="protein sequence ID" value="GAA3690283.1"/>
    <property type="molecule type" value="Genomic_DNA"/>
</dbReference>
<name>A0ABP7CKE3_9MICC</name>
<comment type="caution">
    <text evidence="2">The sequence shown here is derived from an EMBL/GenBank/DDBJ whole genome shotgun (WGS) entry which is preliminary data.</text>
</comment>
<evidence type="ECO:0000313" key="2">
    <source>
        <dbReference type="EMBL" id="GAA3690283.1"/>
    </source>
</evidence>
<evidence type="ECO:0000313" key="3">
    <source>
        <dbReference type="Proteomes" id="UP001500752"/>
    </source>
</evidence>
<dbReference type="SMART" id="SM00909">
    <property type="entry name" value="Germane"/>
    <property type="match status" value="1"/>
</dbReference>
<evidence type="ECO:0000259" key="1">
    <source>
        <dbReference type="SMART" id="SM00909"/>
    </source>
</evidence>
<feature type="domain" description="GerMN" evidence="1">
    <location>
        <begin position="57"/>
        <end position="153"/>
    </location>
</feature>
<accession>A0ABP7CKE3</accession>
<dbReference type="Pfam" id="PF10646">
    <property type="entry name" value="Germane"/>
    <property type="match status" value="1"/>
</dbReference>